<dbReference type="InterPro" id="IPR011712">
    <property type="entry name" value="Sig_transdc_His_kin_sub3_dim/P"/>
</dbReference>
<dbReference type="EMBL" id="WMJX01000075">
    <property type="protein sequence ID" value="MTG99396.1"/>
    <property type="molecule type" value="Genomic_DNA"/>
</dbReference>
<evidence type="ECO:0000256" key="3">
    <source>
        <dbReference type="ARBA" id="ARBA00022553"/>
    </source>
</evidence>
<keyword evidence="6 12" id="KW-0418">Kinase</keyword>
<dbReference type="InterPro" id="IPR003594">
    <property type="entry name" value="HATPase_dom"/>
</dbReference>
<evidence type="ECO:0000256" key="1">
    <source>
        <dbReference type="ARBA" id="ARBA00000085"/>
    </source>
</evidence>
<evidence type="ECO:0000256" key="9">
    <source>
        <dbReference type="SAM" id="Phobius"/>
    </source>
</evidence>
<dbReference type="Pfam" id="PF02518">
    <property type="entry name" value="HATPase_c"/>
    <property type="match status" value="1"/>
</dbReference>
<evidence type="ECO:0000259" key="10">
    <source>
        <dbReference type="Pfam" id="PF02518"/>
    </source>
</evidence>
<reference evidence="12 13" key="1">
    <citation type="submission" date="2019-11" db="EMBL/GenBank/DDBJ databases">
        <title>Genome of Strain BIT-d1.</title>
        <authorList>
            <person name="Yang Y."/>
        </authorList>
    </citation>
    <scope>NUCLEOTIDE SEQUENCE [LARGE SCALE GENOMIC DNA]</scope>
    <source>
        <strain evidence="12 13">BIT-d1</strain>
    </source>
</reference>
<dbReference type="InterPro" id="IPR036890">
    <property type="entry name" value="HATPase_C_sf"/>
</dbReference>
<dbReference type="PANTHER" id="PTHR24421:SF10">
    <property type="entry name" value="NITRATE_NITRITE SENSOR PROTEIN NARQ"/>
    <property type="match status" value="1"/>
</dbReference>
<dbReference type="CDD" id="cd16917">
    <property type="entry name" value="HATPase_UhpB-NarQ-NarX-like"/>
    <property type="match status" value="1"/>
</dbReference>
<dbReference type="Proteomes" id="UP000438760">
    <property type="component" value="Unassembled WGS sequence"/>
</dbReference>
<accession>A0A6I3LPN8</accession>
<sequence length="704" mass="83094">MMEHLFFFFSLSFIYCTFSKLSSFTLMFIHKAKPSFIYILPIVFIFFFLFGCNRKQTIHQTDLDNLYAYKRTQIQKDSIANKYSKAGYEILQSDQSKKKNKQIDSLISKLRWSSNTELFFKLVKTAEQQAKEQYDISRLAHLYENMAVYYHDEQQLDSVYTYYLKAEHLYKESKDSIALAENIYYQARLLYEVDLYQESESKLDFALNILKKDPKNPINIEANQLKTFYKKETDKDIIQGLIVLEQIYYQLKKDKGIYTILPKEKFNLAFANLCLNIALNYIDLGQLSKAKDFCLEGLDNAKNIKANQIQAHLNWSYHKILYQQGLQKNIVNDLIDSYNTYIELNHPFYAISLSTYIAELYREQNQTYQSLNWLLKAYELADKNKFYKQKKEVIQQLLEAHPTYETQELIAELVNTSYFMEEQQNKIVKSFTKIEFDTFILEQENSILKQRVILLYFIITSVIISFIFIFIVVRLRIKNRELIYANDKQQKNEQILNLILEKENIENQTILKERNRIARDLHDGVVNSIFTLRFNTQLLQIPNEELKNSLIKELIHLEHVIRNISHSFAYHDVLQNKSFEKLLNELVNKQNNENKTDYSFECNINLEYLTNHQKINIYLIIQECFQNVNKHANASKCKLHVAFENNYIIFSIKDNGLGMKYNSNHGIGLKNIKERADNISAKLKIESESNKGTTLLLSILAESI</sequence>
<dbReference type="GO" id="GO:0005524">
    <property type="term" value="F:ATP binding"/>
    <property type="evidence" value="ECO:0007669"/>
    <property type="project" value="UniProtKB-KW"/>
</dbReference>
<organism evidence="12 13">
    <name type="scientific">Myroides albus</name>
    <dbReference type="NCBI Taxonomy" id="2562892"/>
    <lineage>
        <taxon>Bacteria</taxon>
        <taxon>Pseudomonadati</taxon>
        <taxon>Bacteroidota</taxon>
        <taxon>Flavobacteriia</taxon>
        <taxon>Flavobacteriales</taxon>
        <taxon>Flavobacteriaceae</taxon>
        <taxon>Myroides</taxon>
    </lineage>
</organism>
<dbReference type="Gene3D" id="3.30.565.10">
    <property type="entry name" value="Histidine kinase-like ATPase, C-terminal domain"/>
    <property type="match status" value="1"/>
</dbReference>
<dbReference type="GO" id="GO:0046983">
    <property type="term" value="F:protein dimerization activity"/>
    <property type="evidence" value="ECO:0007669"/>
    <property type="project" value="InterPro"/>
</dbReference>
<dbReference type="SUPFAM" id="SSF55874">
    <property type="entry name" value="ATPase domain of HSP90 chaperone/DNA topoisomerase II/histidine kinase"/>
    <property type="match status" value="1"/>
</dbReference>
<dbReference type="SUPFAM" id="SSF48452">
    <property type="entry name" value="TPR-like"/>
    <property type="match status" value="1"/>
</dbReference>
<dbReference type="GO" id="GO:0016020">
    <property type="term" value="C:membrane"/>
    <property type="evidence" value="ECO:0007669"/>
    <property type="project" value="InterPro"/>
</dbReference>
<dbReference type="InterPro" id="IPR019734">
    <property type="entry name" value="TPR_rpt"/>
</dbReference>
<dbReference type="GO" id="GO:0000155">
    <property type="term" value="F:phosphorelay sensor kinase activity"/>
    <property type="evidence" value="ECO:0007669"/>
    <property type="project" value="InterPro"/>
</dbReference>
<protein>
    <recommendedName>
        <fullName evidence="2">histidine kinase</fullName>
        <ecNumber evidence="2">2.7.13.3</ecNumber>
    </recommendedName>
</protein>
<evidence type="ECO:0000256" key="5">
    <source>
        <dbReference type="ARBA" id="ARBA00022741"/>
    </source>
</evidence>
<keyword evidence="9" id="KW-0812">Transmembrane</keyword>
<evidence type="ECO:0000256" key="4">
    <source>
        <dbReference type="ARBA" id="ARBA00022679"/>
    </source>
</evidence>
<evidence type="ECO:0000256" key="6">
    <source>
        <dbReference type="ARBA" id="ARBA00022777"/>
    </source>
</evidence>
<keyword evidence="4" id="KW-0808">Transferase</keyword>
<keyword evidence="3" id="KW-0597">Phosphoprotein</keyword>
<dbReference type="Gene3D" id="1.20.5.1930">
    <property type="match status" value="1"/>
</dbReference>
<dbReference type="InterPro" id="IPR050482">
    <property type="entry name" value="Sensor_HK_TwoCompSys"/>
</dbReference>
<dbReference type="EC" id="2.7.13.3" evidence="2"/>
<keyword evidence="9" id="KW-0472">Membrane</keyword>
<evidence type="ECO:0000256" key="2">
    <source>
        <dbReference type="ARBA" id="ARBA00012438"/>
    </source>
</evidence>
<keyword evidence="9" id="KW-1133">Transmembrane helix</keyword>
<comment type="caution">
    <text evidence="12">The sequence shown here is derived from an EMBL/GenBank/DDBJ whole genome shotgun (WGS) entry which is preliminary data.</text>
</comment>
<dbReference type="Pfam" id="PF07730">
    <property type="entry name" value="HisKA_3"/>
    <property type="match status" value="1"/>
</dbReference>
<proteinExistence type="predicted"/>
<dbReference type="AlphaFoldDB" id="A0A6I3LPN8"/>
<keyword evidence="7" id="KW-0067">ATP-binding</keyword>
<dbReference type="InterPro" id="IPR011990">
    <property type="entry name" value="TPR-like_helical_dom_sf"/>
</dbReference>
<evidence type="ECO:0000313" key="13">
    <source>
        <dbReference type="Proteomes" id="UP000438760"/>
    </source>
</evidence>
<keyword evidence="8" id="KW-0902">Two-component regulatory system</keyword>
<dbReference type="Gene3D" id="1.25.40.10">
    <property type="entry name" value="Tetratricopeptide repeat domain"/>
    <property type="match status" value="1"/>
</dbReference>
<feature type="domain" description="Signal transduction histidine kinase subgroup 3 dimerisation and phosphoacceptor" evidence="11">
    <location>
        <begin position="513"/>
        <end position="550"/>
    </location>
</feature>
<dbReference type="OrthoDB" id="977000at2"/>
<dbReference type="SMART" id="SM00028">
    <property type="entry name" value="TPR"/>
    <property type="match status" value="3"/>
</dbReference>
<comment type="catalytic activity">
    <reaction evidence="1">
        <text>ATP + protein L-histidine = ADP + protein N-phospho-L-histidine.</text>
        <dbReference type="EC" id="2.7.13.3"/>
    </reaction>
</comment>
<evidence type="ECO:0000256" key="7">
    <source>
        <dbReference type="ARBA" id="ARBA00022840"/>
    </source>
</evidence>
<feature type="transmembrane region" description="Helical" evidence="9">
    <location>
        <begin position="453"/>
        <end position="473"/>
    </location>
</feature>
<gene>
    <name evidence="12" type="ORF">GJV76_14920</name>
</gene>
<name>A0A6I3LPN8_9FLAO</name>
<keyword evidence="13" id="KW-1185">Reference proteome</keyword>
<feature type="domain" description="Histidine kinase/HSP90-like ATPase" evidence="10">
    <location>
        <begin position="615"/>
        <end position="698"/>
    </location>
</feature>
<evidence type="ECO:0000259" key="11">
    <source>
        <dbReference type="Pfam" id="PF07730"/>
    </source>
</evidence>
<feature type="transmembrane region" description="Helical" evidence="9">
    <location>
        <begin position="6"/>
        <end position="28"/>
    </location>
</feature>
<keyword evidence="5" id="KW-0547">Nucleotide-binding</keyword>
<evidence type="ECO:0000256" key="8">
    <source>
        <dbReference type="ARBA" id="ARBA00023012"/>
    </source>
</evidence>
<evidence type="ECO:0000313" key="12">
    <source>
        <dbReference type="EMBL" id="MTG99396.1"/>
    </source>
</evidence>
<dbReference type="PANTHER" id="PTHR24421">
    <property type="entry name" value="NITRATE/NITRITE SENSOR PROTEIN NARX-RELATED"/>
    <property type="match status" value="1"/>
</dbReference>
<feature type="transmembrane region" description="Helical" evidence="9">
    <location>
        <begin position="35"/>
        <end position="51"/>
    </location>
</feature>